<dbReference type="Pfam" id="PF03901">
    <property type="entry name" value="Glyco_transf_22"/>
    <property type="match status" value="1"/>
</dbReference>
<comment type="similarity">
    <text evidence="3 10">Belongs to the glycosyltransferase 22 family.</text>
</comment>
<keyword evidence="5" id="KW-0808">Transferase</keyword>
<evidence type="ECO:0000256" key="2">
    <source>
        <dbReference type="ARBA" id="ARBA00004922"/>
    </source>
</evidence>
<evidence type="ECO:0000256" key="7">
    <source>
        <dbReference type="ARBA" id="ARBA00022824"/>
    </source>
</evidence>
<keyword evidence="4 10" id="KW-0328">Glycosyltransferase</keyword>
<gene>
    <name evidence="11" type="ORF">WJX72_002581</name>
</gene>
<evidence type="ECO:0000256" key="3">
    <source>
        <dbReference type="ARBA" id="ARBA00007063"/>
    </source>
</evidence>
<dbReference type="AlphaFoldDB" id="A0AAW1Q1P2"/>
<evidence type="ECO:0000256" key="9">
    <source>
        <dbReference type="ARBA" id="ARBA00023136"/>
    </source>
</evidence>
<name>A0AAW1Q1P2_9CHLO</name>
<evidence type="ECO:0000313" key="11">
    <source>
        <dbReference type="EMBL" id="KAK9814227.1"/>
    </source>
</evidence>
<dbReference type="GO" id="GO:0000026">
    <property type="term" value="F:alpha-1,2-mannosyltransferase activity"/>
    <property type="evidence" value="ECO:0007669"/>
    <property type="project" value="TreeGrafter"/>
</dbReference>
<keyword evidence="6 10" id="KW-0812">Transmembrane</keyword>
<feature type="transmembrane region" description="Helical" evidence="10">
    <location>
        <begin position="33"/>
        <end position="55"/>
    </location>
</feature>
<comment type="caution">
    <text evidence="11">The sequence shown here is derived from an EMBL/GenBank/DDBJ whole genome shotgun (WGS) entry which is preliminary data.</text>
</comment>
<dbReference type="GO" id="GO:0005789">
    <property type="term" value="C:endoplasmic reticulum membrane"/>
    <property type="evidence" value="ECO:0007669"/>
    <property type="project" value="UniProtKB-SubCell"/>
</dbReference>
<evidence type="ECO:0000256" key="1">
    <source>
        <dbReference type="ARBA" id="ARBA00004477"/>
    </source>
</evidence>
<dbReference type="PANTHER" id="PTHR22760:SF2">
    <property type="entry name" value="ALPHA-1,2-MANNOSYLTRANSFERASE ALG9"/>
    <property type="match status" value="1"/>
</dbReference>
<keyword evidence="9 10" id="KW-0472">Membrane</keyword>
<feature type="transmembrane region" description="Helical" evidence="10">
    <location>
        <begin position="336"/>
        <end position="354"/>
    </location>
</feature>
<comment type="subcellular location">
    <subcellularLocation>
        <location evidence="1 10">Endoplasmic reticulum membrane</location>
        <topology evidence="1 10">Multi-pass membrane protein</topology>
    </subcellularLocation>
</comment>
<evidence type="ECO:0000256" key="5">
    <source>
        <dbReference type="ARBA" id="ARBA00022679"/>
    </source>
</evidence>
<keyword evidence="7 10" id="KW-0256">Endoplasmic reticulum</keyword>
<feature type="transmembrane region" description="Helical" evidence="10">
    <location>
        <begin position="149"/>
        <end position="170"/>
    </location>
</feature>
<feature type="transmembrane region" description="Helical" evidence="10">
    <location>
        <begin position="243"/>
        <end position="261"/>
    </location>
</feature>
<feature type="transmembrane region" description="Helical" evidence="10">
    <location>
        <begin position="297"/>
        <end position="316"/>
    </location>
</feature>
<sequence>MFHIRHRHTRDTGRKAEAPVTNLRRQAVKGWTLSPRLAFAVLLVFRLLSAWLNIIHDCDEVFNYWEPLHYLLYGYGLQTWEYSAKFALRPYIYLLLHSVVAAPAASWFGSGTGKLAVFYLTRAALATASAIAETALYRATQRYAGRPAAHYLLALLCLSSGMFSASTGLLPSSFTMLPASISVGLAGLVMTVTPMVLLDRMFYGTWTLSLWNFVRYNVGGGGDSALYGVEGTSFYLRNGANNLNLVLPLAFAYPAVALLQLLKISGGELRPRLLASIAPLFVWLAAITALPHKEERFLFVVYPLTCLAAAATLEALPRLVYSAGLRCLPRRSAQLLANAAPIIAVLLIGLLSLARSAALVSNYGAPLRVYSQLPEVDPAAVGSKQIHVCVGDEWHRFPSSFFLPSPAYRPAFVKSGFHGLLPRPFDAAAGGTAAAPTQLNDRNREEPANYWANTTQCDYLIRLDSTDKSLYDPDHWDLVTSHPFVEASKSPALYRALYVPGLSSVRNSYVQYQLLKQRKPER</sequence>
<accession>A0AAW1Q1P2</accession>
<evidence type="ECO:0000256" key="10">
    <source>
        <dbReference type="RuleBase" id="RU363075"/>
    </source>
</evidence>
<feature type="transmembrane region" description="Helical" evidence="10">
    <location>
        <begin position="273"/>
        <end position="290"/>
    </location>
</feature>
<comment type="pathway">
    <text evidence="2">Protein modification; protein glycosylation.</text>
</comment>
<feature type="transmembrane region" description="Helical" evidence="10">
    <location>
        <begin position="176"/>
        <end position="198"/>
    </location>
</feature>
<dbReference type="EMBL" id="JALJOR010000007">
    <property type="protein sequence ID" value="KAK9814227.1"/>
    <property type="molecule type" value="Genomic_DNA"/>
</dbReference>
<dbReference type="EC" id="2.4.1.-" evidence="10"/>
<keyword evidence="12" id="KW-1185">Reference proteome</keyword>
<evidence type="ECO:0000256" key="8">
    <source>
        <dbReference type="ARBA" id="ARBA00022989"/>
    </source>
</evidence>
<evidence type="ECO:0000313" key="12">
    <source>
        <dbReference type="Proteomes" id="UP001489004"/>
    </source>
</evidence>
<dbReference type="InterPro" id="IPR005599">
    <property type="entry name" value="GPI_mannosylTrfase"/>
</dbReference>
<reference evidence="11 12" key="1">
    <citation type="journal article" date="2024" name="Nat. Commun.">
        <title>Phylogenomics reveals the evolutionary origins of lichenization in chlorophyte algae.</title>
        <authorList>
            <person name="Puginier C."/>
            <person name="Libourel C."/>
            <person name="Otte J."/>
            <person name="Skaloud P."/>
            <person name="Haon M."/>
            <person name="Grisel S."/>
            <person name="Petersen M."/>
            <person name="Berrin J.G."/>
            <person name="Delaux P.M."/>
            <person name="Dal Grande F."/>
            <person name="Keller J."/>
        </authorList>
    </citation>
    <scope>NUCLEOTIDE SEQUENCE [LARGE SCALE GENOMIC DNA]</scope>
    <source>
        <strain evidence="11 12">SAG 2043</strain>
    </source>
</reference>
<proteinExistence type="inferred from homology"/>
<keyword evidence="8 10" id="KW-1133">Transmembrane helix</keyword>
<feature type="transmembrane region" description="Helical" evidence="10">
    <location>
        <begin position="116"/>
        <end position="137"/>
    </location>
</feature>
<evidence type="ECO:0000256" key="4">
    <source>
        <dbReference type="ARBA" id="ARBA00022676"/>
    </source>
</evidence>
<dbReference type="Proteomes" id="UP001489004">
    <property type="component" value="Unassembled WGS sequence"/>
</dbReference>
<organism evidence="11 12">
    <name type="scientific">[Myrmecia] bisecta</name>
    <dbReference type="NCBI Taxonomy" id="41462"/>
    <lineage>
        <taxon>Eukaryota</taxon>
        <taxon>Viridiplantae</taxon>
        <taxon>Chlorophyta</taxon>
        <taxon>core chlorophytes</taxon>
        <taxon>Trebouxiophyceae</taxon>
        <taxon>Trebouxiales</taxon>
        <taxon>Trebouxiaceae</taxon>
        <taxon>Myrmecia</taxon>
    </lineage>
</organism>
<evidence type="ECO:0000256" key="6">
    <source>
        <dbReference type="ARBA" id="ARBA00022692"/>
    </source>
</evidence>
<feature type="transmembrane region" description="Helical" evidence="10">
    <location>
        <begin position="91"/>
        <end position="110"/>
    </location>
</feature>
<protein>
    <recommendedName>
        <fullName evidence="10">Mannosyltransferase</fullName>
        <ecNumber evidence="10">2.4.1.-</ecNumber>
    </recommendedName>
</protein>
<dbReference type="PANTHER" id="PTHR22760">
    <property type="entry name" value="GLYCOSYLTRANSFERASE"/>
    <property type="match status" value="1"/>
</dbReference>
<dbReference type="GO" id="GO:0006487">
    <property type="term" value="P:protein N-linked glycosylation"/>
    <property type="evidence" value="ECO:0007669"/>
    <property type="project" value="TreeGrafter"/>
</dbReference>